<proteinExistence type="predicted"/>
<organism evidence="4 5">
    <name type="scientific">Hungatella effluvii</name>
    <dbReference type="NCBI Taxonomy" id="1096246"/>
    <lineage>
        <taxon>Bacteria</taxon>
        <taxon>Bacillati</taxon>
        <taxon>Bacillota</taxon>
        <taxon>Clostridia</taxon>
        <taxon>Lachnospirales</taxon>
        <taxon>Lachnospiraceae</taxon>
        <taxon>Hungatella</taxon>
    </lineage>
</organism>
<keyword evidence="3" id="KW-0949">S-adenosyl-L-methionine</keyword>
<dbReference type="GO" id="GO:0006298">
    <property type="term" value="P:mismatch repair"/>
    <property type="evidence" value="ECO:0007669"/>
    <property type="project" value="TreeGrafter"/>
</dbReference>
<keyword evidence="5" id="KW-1185">Reference proteome</keyword>
<dbReference type="SUPFAM" id="SSF53335">
    <property type="entry name" value="S-adenosyl-L-methionine-dependent methyltransferases"/>
    <property type="match status" value="1"/>
</dbReference>
<dbReference type="GO" id="GO:0009007">
    <property type="term" value="F:site-specific DNA-methyltransferase (adenine-specific) activity"/>
    <property type="evidence" value="ECO:0007669"/>
    <property type="project" value="UniProtKB-EC"/>
</dbReference>
<dbReference type="GeneID" id="86060825"/>
<name>A0A2V3Y8F0_9FIRM</name>
<protein>
    <submittedName>
        <fullName evidence="4">Site-specific DNA-adenine methylase</fullName>
    </submittedName>
</protein>
<dbReference type="InterPro" id="IPR012263">
    <property type="entry name" value="M_m6A_EcoRV"/>
</dbReference>
<evidence type="ECO:0000313" key="4">
    <source>
        <dbReference type="EMBL" id="PXX55267.1"/>
    </source>
</evidence>
<dbReference type="Proteomes" id="UP000248057">
    <property type="component" value="Unassembled WGS sequence"/>
</dbReference>
<reference evidence="4 5" key="1">
    <citation type="submission" date="2018-05" db="EMBL/GenBank/DDBJ databases">
        <title>Genomic Encyclopedia of Type Strains, Phase IV (KMG-IV): sequencing the most valuable type-strain genomes for metagenomic binning, comparative biology and taxonomic classification.</title>
        <authorList>
            <person name="Goeker M."/>
        </authorList>
    </citation>
    <scope>NUCLEOTIDE SEQUENCE [LARGE SCALE GENOMIC DNA]</scope>
    <source>
        <strain evidence="4 5">DSM 24995</strain>
    </source>
</reference>
<dbReference type="RefSeq" id="WP_110322347.1">
    <property type="nucleotide sequence ID" value="NZ_QJKD01000003.1"/>
</dbReference>
<dbReference type="InterPro" id="IPR029063">
    <property type="entry name" value="SAM-dependent_MTases_sf"/>
</dbReference>
<dbReference type="InterPro" id="IPR012327">
    <property type="entry name" value="MeTrfase_D12"/>
</dbReference>
<dbReference type="GO" id="GO:1904047">
    <property type="term" value="F:S-adenosyl-L-methionine binding"/>
    <property type="evidence" value="ECO:0007669"/>
    <property type="project" value="TreeGrafter"/>
</dbReference>
<accession>A0A2V3Y8F0</accession>
<dbReference type="PIRSF" id="PIRSF000398">
    <property type="entry name" value="M_m6A_EcoRV"/>
    <property type="match status" value="1"/>
</dbReference>
<evidence type="ECO:0000256" key="1">
    <source>
        <dbReference type="ARBA" id="ARBA00022603"/>
    </source>
</evidence>
<sequence length="282" mass="32338">MPITDSPLRYPGGKTKLYKVINEIIQKNRNPDRCIYVEPFAGGSGLALRLLFRGDVDYLVLNDIDYGVYCFWNSCLTKTDEICSMVEQTNVDIDNWNIQKNIYNSKNLYSDLEIGFATFFLNRCNVSGIIKGGPIGGKEQIGNYGLDARYNKKDLIVKIKKIGQYKNNIEFFNLDATDFLLNIVCQYPKNEIFLNIDPPYVKKGSSLYENAFKYEDHAQLSNIIKTLDYNWIVTYDKCDFIDNLFSDYRKESLNLNYSAGQTKSGEEYLIYGNSLIALTNGE</sequence>
<evidence type="ECO:0000313" key="5">
    <source>
        <dbReference type="Proteomes" id="UP000248057"/>
    </source>
</evidence>
<dbReference type="GO" id="GO:0032259">
    <property type="term" value="P:methylation"/>
    <property type="evidence" value="ECO:0007669"/>
    <property type="project" value="UniProtKB-KW"/>
</dbReference>
<dbReference type="GO" id="GO:0009307">
    <property type="term" value="P:DNA restriction-modification system"/>
    <property type="evidence" value="ECO:0007669"/>
    <property type="project" value="InterPro"/>
</dbReference>
<evidence type="ECO:0000256" key="3">
    <source>
        <dbReference type="ARBA" id="ARBA00022691"/>
    </source>
</evidence>
<dbReference type="PANTHER" id="PTHR30481">
    <property type="entry name" value="DNA ADENINE METHYLASE"/>
    <property type="match status" value="1"/>
</dbReference>
<comment type="caution">
    <text evidence="4">The sequence shown here is derived from an EMBL/GenBank/DDBJ whole genome shotgun (WGS) entry which is preliminary data.</text>
</comment>
<dbReference type="GO" id="GO:0043565">
    <property type="term" value="F:sequence-specific DNA binding"/>
    <property type="evidence" value="ECO:0007669"/>
    <property type="project" value="TreeGrafter"/>
</dbReference>
<dbReference type="Pfam" id="PF02086">
    <property type="entry name" value="MethyltransfD12"/>
    <property type="match status" value="1"/>
</dbReference>
<evidence type="ECO:0000256" key="2">
    <source>
        <dbReference type="ARBA" id="ARBA00022679"/>
    </source>
</evidence>
<gene>
    <name evidence="4" type="ORF">DFR60_103324</name>
</gene>
<dbReference type="PANTHER" id="PTHR30481:SF2">
    <property type="entry name" value="SITE-SPECIFIC DNA-METHYLTRANSFERASE (ADENINE-SPECIFIC)"/>
    <property type="match status" value="1"/>
</dbReference>
<dbReference type="AlphaFoldDB" id="A0A2V3Y8F0"/>
<dbReference type="PRINTS" id="PR00505">
    <property type="entry name" value="D12N6MTFRASE"/>
</dbReference>
<dbReference type="EMBL" id="QJKD01000003">
    <property type="protein sequence ID" value="PXX55267.1"/>
    <property type="molecule type" value="Genomic_DNA"/>
</dbReference>
<dbReference type="Gene3D" id="3.40.50.150">
    <property type="entry name" value="Vaccinia Virus protein VP39"/>
    <property type="match status" value="2"/>
</dbReference>
<keyword evidence="1 4" id="KW-0489">Methyltransferase</keyword>
<keyword evidence="2" id="KW-0808">Transferase</keyword>